<dbReference type="NCBIfam" id="TIGR01552">
    <property type="entry name" value="phd_fam"/>
    <property type="match status" value="1"/>
</dbReference>
<evidence type="ECO:0008006" key="4">
    <source>
        <dbReference type="Google" id="ProtNLM"/>
    </source>
</evidence>
<keyword evidence="3" id="KW-1185">Reference proteome</keyword>
<dbReference type="RefSeq" id="WP_238225630.1">
    <property type="nucleotide sequence ID" value="NZ_BAAADH010000007.1"/>
</dbReference>
<evidence type="ECO:0000313" key="2">
    <source>
        <dbReference type="EMBL" id="GJE66069.1"/>
    </source>
</evidence>
<evidence type="ECO:0000256" key="1">
    <source>
        <dbReference type="ARBA" id="ARBA00009981"/>
    </source>
</evidence>
<dbReference type="SUPFAM" id="SSF143120">
    <property type="entry name" value="YefM-like"/>
    <property type="match status" value="1"/>
</dbReference>
<dbReference type="Proteomes" id="UP001055039">
    <property type="component" value="Unassembled WGS sequence"/>
</dbReference>
<dbReference type="InterPro" id="IPR036165">
    <property type="entry name" value="YefM-like_sf"/>
</dbReference>
<name>A0ABQ4UFM1_9HYPH</name>
<dbReference type="Gene3D" id="3.40.1620.10">
    <property type="entry name" value="YefM-like domain"/>
    <property type="match status" value="1"/>
</dbReference>
<sequence>MCVSVADAEGRLRDLVRRAQAGETIVLTREGQPVARIEPIRRVPDRRARRAVLDEVRRSAVVTALAGPDGARSQDFLYGEDGLPL</sequence>
<gene>
    <name evidence="2" type="ORF">LNAOJCKE_3283</name>
</gene>
<comment type="caution">
    <text evidence="2">The sequence shown here is derived from an EMBL/GenBank/DDBJ whole genome shotgun (WGS) entry which is preliminary data.</text>
</comment>
<reference evidence="2" key="1">
    <citation type="journal article" date="2021" name="Front. Microbiol.">
        <title>Comprehensive Comparative Genomics and Phenotyping of Methylobacterium Species.</title>
        <authorList>
            <person name="Alessa O."/>
            <person name="Ogura Y."/>
            <person name="Fujitani Y."/>
            <person name="Takami H."/>
            <person name="Hayashi T."/>
            <person name="Sahin N."/>
            <person name="Tani A."/>
        </authorList>
    </citation>
    <scope>NUCLEOTIDE SEQUENCE</scope>
    <source>
        <strain evidence="2">NBRC 15686</strain>
    </source>
</reference>
<evidence type="ECO:0000313" key="3">
    <source>
        <dbReference type="Proteomes" id="UP001055039"/>
    </source>
</evidence>
<protein>
    <recommendedName>
        <fullName evidence="4">Antitoxin</fullName>
    </recommendedName>
</protein>
<accession>A0ABQ4UFM1</accession>
<organism evidence="2 3">
    <name type="scientific">Methylorubrum aminovorans</name>
    <dbReference type="NCBI Taxonomy" id="269069"/>
    <lineage>
        <taxon>Bacteria</taxon>
        <taxon>Pseudomonadati</taxon>
        <taxon>Pseudomonadota</taxon>
        <taxon>Alphaproteobacteria</taxon>
        <taxon>Hyphomicrobiales</taxon>
        <taxon>Methylobacteriaceae</taxon>
        <taxon>Methylorubrum</taxon>
    </lineage>
</organism>
<proteinExistence type="inferred from homology"/>
<reference evidence="2" key="2">
    <citation type="submission" date="2021-08" db="EMBL/GenBank/DDBJ databases">
        <authorList>
            <person name="Tani A."/>
            <person name="Ola A."/>
            <person name="Ogura Y."/>
            <person name="Katsura K."/>
            <person name="Hayashi T."/>
        </authorList>
    </citation>
    <scope>NUCLEOTIDE SEQUENCE</scope>
    <source>
        <strain evidence="2">NBRC 15686</strain>
    </source>
</reference>
<dbReference type="EMBL" id="BPRC01000011">
    <property type="protein sequence ID" value="GJE66069.1"/>
    <property type="molecule type" value="Genomic_DNA"/>
</dbReference>
<comment type="similarity">
    <text evidence="1">Belongs to the phD/YefM antitoxin family.</text>
</comment>